<dbReference type="SUPFAM" id="SSF54843">
    <property type="entry name" value="Ribosomal protein L22"/>
    <property type="match status" value="1"/>
</dbReference>
<reference evidence="1 2" key="1">
    <citation type="submission" date="2016-05" db="EMBL/GenBank/DDBJ databases">
        <title>Nuclear genome of Blastocystis sp. subtype 1 NandII.</title>
        <authorList>
            <person name="Gentekaki E."/>
            <person name="Curtis B."/>
            <person name="Stairs C."/>
            <person name="Eme L."/>
            <person name="Herman E."/>
            <person name="Klimes V."/>
            <person name="Arias M.C."/>
            <person name="Elias M."/>
            <person name="Hilliou F."/>
            <person name="Klute M."/>
            <person name="Malik S.-B."/>
            <person name="Pightling A."/>
            <person name="Rachubinski R."/>
            <person name="Salas D."/>
            <person name="Schlacht A."/>
            <person name="Suga H."/>
            <person name="Archibald J."/>
            <person name="Ball S.G."/>
            <person name="Clark G."/>
            <person name="Dacks J."/>
            <person name="Van Der Giezen M."/>
            <person name="Tsaousis A."/>
            <person name="Roger A."/>
        </authorList>
    </citation>
    <scope>NUCLEOTIDE SEQUENCE [LARGE SCALE GENOMIC DNA]</scope>
    <source>
        <strain evidence="2">ATCC 50177 / NandII</strain>
    </source>
</reference>
<dbReference type="Proteomes" id="UP000078348">
    <property type="component" value="Unassembled WGS sequence"/>
</dbReference>
<sequence>MSIRYGLQPQDLVVKSISVGTAFRKKGLDIRGHGHMGLKIRSYSNVHVIVEEGKPKLSKYGEKRRAAKLEKQARIKRDSFPLFVGKTIQ</sequence>
<name>A0A196SCS3_BLAHN</name>
<accession>A0A196SCS3</accession>
<dbReference type="AlphaFoldDB" id="A0A196SCS3"/>
<dbReference type="EMBL" id="LXWW01000210">
    <property type="protein sequence ID" value="OAO14850.1"/>
    <property type="molecule type" value="Genomic_DNA"/>
</dbReference>
<keyword evidence="2" id="KW-1185">Reference proteome</keyword>
<dbReference type="OrthoDB" id="416470at2759"/>
<gene>
    <name evidence="1" type="ORF">AV274_3555</name>
</gene>
<evidence type="ECO:0000313" key="2">
    <source>
        <dbReference type="Proteomes" id="UP000078348"/>
    </source>
</evidence>
<proteinExistence type="predicted"/>
<organism evidence="1 2">
    <name type="scientific">Blastocystis sp. subtype 1 (strain ATCC 50177 / NandII)</name>
    <dbReference type="NCBI Taxonomy" id="478820"/>
    <lineage>
        <taxon>Eukaryota</taxon>
        <taxon>Sar</taxon>
        <taxon>Stramenopiles</taxon>
        <taxon>Bigyra</taxon>
        <taxon>Opalozoa</taxon>
        <taxon>Opalinata</taxon>
        <taxon>Blastocystidae</taxon>
        <taxon>Blastocystis</taxon>
    </lineage>
</organism>
<dbReference type="InterPro" id="IPR036394">
    <property type="entry name" value="Ribosomal_uL22_sf"/>
</dbReference>
<dbReference type="GO" id="GO:0003735">
    <property type="term" value="F:structural constituent of ribosome"/>
    <property type="evidence" value="ECO:0007669"/>
    <property type="project" value="InterPro"/>
</dbReference>
<dbReference type="Gene3D" id="3.90.470.10">
    <property type="entry name" value="Ribosomal protein L22/L17"/>
    <property type="match status" value="1"/>
</dbReference>
<evidence type="ECO:0000313" key="1">
    <source>
        <dbReference type="EMBL" id="OAO14850.1"/>
    </source>
</evidence>
<protein>
    <submittedName>
        <fullName evidence="1">Uncharacterized protein</fullName>
    </submittedName>
</protein>
<dbReference type="GO" id="GO:0006412">
    <property type="term" value="P:translation"/>
    <property type="evidence" value="ECO:0007669"/>
    <property type="project" value="InterPro"/>
</dbReference>
<comment type="caution">
    <text evidence="1">The sequence shown here is derived from an EMBL/GenBank/DDBJ whole genome shotgun (WGS) entry which is preliminary data.</text>
</comment>
<dbReference type="GO" id="GO:0005840">
    <property type="term" value="C:ribosome"/>
    <property type="evidence" value="ECO:0007669"/>
    <property type="project" value="InterPro"/>
</dbReference>